<name>A0A6A4H8T0_9AGAR</name>
<reference evidence="2" key="1">
    <citation type="journal article" date="2019" name="Environ. Microbiol.">
        <title>Fungal ecological strategies reflected in gene transcription - a case study of two litter decomposers.</title>
        <authorList>
            <person name="Barbi F."/>
            <person name="Kohler A."/>
            <person name="Barry K."/>
            <person name="Baskaran P."/>
            <person name="Daum C."/>
            <person name="Fauchery L."/>
            <person name="Ihrmark K."/>
            <person name="Kuo A."/>
            <person name="LaButti K."/>
            <person name="Lipzen A."/>
            <person name="Morin E."/>
            <person name="Grigoriev I.V."/>
            <person name="Henrissat B."/>
            <person name="Lindahl B."/>
            <person name="Martin F."/>
        </authorList>
    </citation>
    <scope>NUCLEOTIDE SEQUENCE</scope>
    <source>
        <strain evidence="2">JB14</strain>
    </source>
</reference>
<dbReference type="InterPro" id="IPR046496">
    <property type="entry name" value="DUF6589"/>
</dbReference>
<proteinExistence type="predicted"/>
<organism evidence="2 3">
    <name type="scientific">Gymnopus androsaceus JB14</name>
    <dbReference type="NCBI Taxonomy" id="1447944"/>
    <lineage>
        <taxon>Eukaryota</taxon>
        <taxon>Fungi</taxon>
        <taxon>Dikarya</taxon>
        <taxon>Basidiomycota</taxon>
        <taxon>Agaricomycotina</taxon>
        <taxon>Agaricomycetes</taxon>
        <taxon>Agaricomycetidae</taxon>
        <taxon>Agaricales</taxon>
        <taxon>Marasmiineae</taxon>
        <taxon>Omphalotaceae</taxon>
        <taxon>Gymnopus</taxon>
    </lineage>
</organism>
<feature type="domain" description="DUF6589" evidence="1">
    <location>
        <begin position="273"/>
        <end position="739"/>
    </location>
</feature>
<evidence type="ECO:0000313" key="2">
    <source>
        <dbReference type="EMBL" id="KAE9394068.1"/>
    </source>
</evidence>
<dbReference type="OrthoDB" id="3021788at2759"/>
<gene>
    <name evidence="2" type="ORF">BT96DRAFT_828278</name>
</gene>
<dbReference type="AlphaFoldDB" id="A0A6A4H8T0"/>
<evidence type="ECO:0000313" key="3">
    <source>
        <dbReference type="Proteomes" id="UP000799118"/>
    </source>
</evidence>
<keyword evidence="3" id="KW-1185">Reference proteome</keyword>
<evidence type="ECO:0000259" key="1">
    <source>
        <dbReference type="Pfam" id="PF20231"/>
    </source>
</evidence>
<sequence>MVQSWLQGKTKIRAFDNVVKMYNHKYSYLTWKAGLITERENHFSPTIELSSLHYTRVAISSWAVCLVRNRVYKGIGNLSTSHSSDAPDIIAWFTANTIEQKDLMQFNMKLYIEQLKQRDPCLWYITECMAASRKKGVTYVKKLRPHPLIQASAISSFIVSRNRLSIGIFPLILGIFHFACKSHVGLKRIYSLQGMAETALSELQDKFQKSARVGILSHSTTIDNTQEHAVVHEFGMGRTNTTRTGCGGTAIGLHGVKQHTFCRSDYLERIIANERSQMTPQSLLNEVDWDRMRSVMALHTVHALINFSPSFDDYHSDLSKIFHSEPIAVHRMPEGRKTKVQPLGSNTENEMSTQGMKRAIIDFDAQKGLKAEDCSDLLDWYTGDGGSFKAMCNARQYGFLTVTHQPEDIQEDYETLSGKLFTPEIWHTRSTMLNSLAANHFGPAVTADPSAISRSAAATGSYSPNQSFKNIKFYPCSRTLTLCWNAQVLNLWDIVFEVPSGTSLADHCERLKKENRLPTLEELIRHGESLVDRFMSQSAYQRALSKELHLETPENLRAPTAEPWNPPLKLHSTSEESSKVHKEAPGFDGDCVLANSILFLMEYGYWIEASYAIPDGDIGRYWEVMKIWIFVFAGSKNHNYVTFLLEMYCLLQYKSSMKLQDAIIDNLLVNVTGEIGHRIERDLLQEHYNRWLEDMIQRSGGDFDNFLHRKLISPNLEFFLRIKEVIEEGFELKHCTKSHTSQSLRDEYKALLQLYKEEMLHWFRSGRSMGHAAENLFDIGFEKLLAKMEDFLRRSRAYAKVVEKMESRKCVIFECLSLS</sequence>
<dbReference type="Pfam" id="PF20231">
    <property type="entry name" value="DUF6589"/>
    <property type="match status" value="1"/>
</dbReference>
<dbReference type="Proteomes" id="UP000799118">
    <property type="component" value="Unassembled WGS sequence"/>
</dbReference>
<protein>
    <recommendedName>
        <fullName evidence="1">DUF6589 domain-containing protein</fullName>
    </recommendedName>
</protein>
<accession>A0A6A4H8T0</accession>
<dbReference type="EMBL" id="ML769558">
    <property type="protein sequence ID" value="KAE9394068.1"/>
    <property type="molecule type" value="Genomic_DNA"/>
</dbReference>